<sequence length="68" mass="7772">MGKFILKVPDMSCKHCVMRITKALEELGEKNFEVKLESKTVEIETENLENVKAKLSEIDYPVESVESI</sequence>
<dbReference type="AlphaFoldDB" id="A0A841GS42"/>
<dbReference type="EMBL" id="JACHEX010000002">
    <property type="protein sequence ID" value="MBB6062378.1"/>
    <property type="molecule type" value="Genomic_DNA"/>
</dbReference>
<reference evidence="3 4" key="1">
    <citation type="submission" date="2020-08" db="EMBL/GenBank/DDBJ databases">
        <title>Genomic Encyclopedia of Type Strains, Phase IV (KMG-IV): sequencing the most valuable type-strain genomes for metagenomic binning, comparative biology and taxonomic classification.</title>
        <authorList>
            <person name="Goeker M."/>
        </authorList>
    </citation>
    <scope>NUCLEOTIDE SEQUENCE [LARGE SCALE GENOMIC DNA]</scope>
    <source>
        <strain evidence="3 4">DSM 13481</strain>
    </source>
</reference>
<keyword evidence="4" id="KW-1185">Reference proteome</keyword>
<dbReference type="RefSeq" id="WP_184619061.1">
    <property type="nucleotide sequence ID" value="NZ_JACHEX010000002.1"/>
</dbReference>
<comment type="caution">
    <text evidence="3">The sequence shown here is derived from an EMBL/GenBank/DDBJ whole genome shotgun (WGS) entry which is preliminary data.</text>
</comment>
<organism evidence="3 4">
    <name type="scientific">Thermosipho japonicus</name>
    <dbReference type="NCBI Taxonomy" id="90323"/>
    <lineage>
        <taxon>Bacteria</taxon>
        <taxon>Thermotogati</taxon>
        <taxon>Thermotogota</taxon>
        <taxon>Thermotogae</taxon>
        <taxon>Thermotogales</taxon>
        <taxon>Fervidobacteriaceae</taxon>
        <taxon>Thermosipho</taxon>
    </lineage>
</organism>
<evidence type="ECO:0000313" key="3">
    <source>
        <dbReference type="EMBL" id="MBB6062378.1"/>
    </source>
</evidence>
<evidence type="ECO:0000313" key="4">
    <source>
        <dbReference type="Proteomes" id="UP000555828"/>
    </source>
</evidence>
<keyword evidence="1" id="KW-0479">Metal-binding</keyword>
<dbReference type="Proteomes" id="UP000555828">
    <property type="component" value="Unassembled WGS sequence"/>
</dbReference>
<dbReference type="InterPro" id="IPR017969">
    <property type="entry name" value="Heavy-metal-associated_CS"/>
</dbReference>
<dbReference type="SUPFAM" id="SSF55008">
    <property type="entry name" value="HMA, heavy metal-associated domain"/>
    <property type="match status" value="1"/>
</dbReference>
<dbReference type="CDD" id="cd00371">
    <property type="entry name" value="HMA"/>
    <property type="match status" value="1"/>
</dbReference>
<dbReference type="Pfam" id="PF00403">
    <property type="entry name" value="HMA"/>
    <property type="match status" value="1"/>
</dbReference>
<proteinExistence type="predicted"/>
<dbReference type="GO" id="GO:0046872">
    <property type="term" value="F:metal ion binding"/>
    <property type="evidence" value="ECO:0007669"/>
    <property type="project" value="UniProtKB-KW"/>
</dbReference>
<evidence type="ECO:0000256" key="1">
    <source>
        <dbReference type="ARBA" id="ARBA00022723"/>
    </source>
</evidence>
<name>A0A841GS42_9BACT</name>
<dbReference type="InterPro" id="IPR006121">
    <property type="entry name" value="HMA_dom"/>
</dbReference>
<dbReference type="InterPro" id="IPR036163">
    <property type="entry name" value="HMA_dom_sf"/>
</dbReference>
<dbReference type="PROSITE" id="PS01047">
    <property type="entry name" value="HMA_1"/>
    <property type="match status" value="1"/>
</dbReference>
<gene>
    <name evidence="3" type="ORF">HNP65_000816</name>
</gene>
<dbReference type="Gene3D" id="3.30.70.100">
    <property type="match status" value="1"/>
</dbReference>
<feature type="domain" description="HMA" evidence="2">
    <location>
        <begin position="2"/>
        <end position="63"/>
    </location>
</feature>
<evidence type="ECO:0000259" key="2">
    <source>
        <dbReference type="PROSITE" id="PS50846"/>
    </source>
</evidence>
<accession>A0A841GS42</accession>
<protein>
    <submittedName>
        <fullName evidence="3">Copper chaperone CopZ</fullName>
    </submittedName>
</protein>
<dbReference type="PROSITE" id="PS50846">
    <property type="entry name" value="HMA_2"/>
    <property type="match status" value="1"/>
</dbReference>